<evidence type="ECO:0000313" key="4">
    <source>
        <dbReference type="Proteomes" id="UP001154061"/>
    </source>
</evidence>
<accession>A0A9Q4LA40</accession>
<dbReference type="EMBL" id="JAMQOT010000012">
    <property type="protein sequence ID" value="MDF9748151.1"/>
    <property type="molecule type" value="Genomic_DNA"/>
</dbReference>
<proteinExistence type="predicted"/>
<dbReference type="RefSeq" id="WP_277524722.1">
    <property type="nucleotide sequence ID" value="NZ_JAMQOT010000012.1"/>
</dbReference>
<gene>
    <name evidence="3" type="ORF">NDI89_21505</name>
</gene>
<keyword evidence="4" id="KW-1185">Reference proteome</keyword>
<evidence type="ECO:0000259" key="2">
    <source>
        <dbReference type="Pfam" id="PF03779"/>
    </source>
</evidence>
<feature type="domain" description="SPW repeat-containing integral membrane" evidence="2">
    <location>
        <begin position="7"/>
        <end position="103"/>
    </location>
</feature>
<keyword evidence="1" id="KW-1133">Transmembrane helix</keyword>
<dbReference type="Proteomes" id="UP001154061">
    <property type="component" value="Unassembled WGS sequence"/>
</dbReference>
<comment type="caution">
    <text evidence="3">The sequence shown here is derived from an EMBL/GenBank/DDBJ whole genome shotgun (WGS) entry which is preliminary data.</text>
</comment>
<evidence type="ECO:0000313" key="3">
    <source>
        <dbReference type="EMBL" id="MDF9748151.1"/>
    </source>
</evidence>
<dbReference type="InterPro" id="IPR005530">
    <property type="entry name" value="SPW"/>
</dbReference>
<keyword evidence="1" id="KW-0472">Membrane</keyword>
<reference evidence="3" key="1">
    <citation type="submission" date="2022-06" db="EMBL/GenBank/DDBJ databases">
        <title>Natrinema sp. a new haloarchaeum isolate from saline soil.</title>
        <authorList>
            <person name="Strakova D."/>
            <person name="Galisteo C."/>
            <person name="Sanchez-Porro C."/>
            <person name="Ventosa A."/>
        </authorList>
    </citation>
    <scope>NUCLEOTIDE SEQUENCE</scope>
    <source>
        <strain evidence="3">S1CR25-10</strain>
    </source>
</reference>
<keyword evidence="1" id="KW-0812">Transmembrane</keyword>
<evidence type="ECO:0000256" key="1">
    <source>
        <dbReference type="SAM" id="Phobius"/>
    </source>
</evidence>
<feature type="transmembrane region" description="Helical" evidence="1">
    <location>
        <begin position="7"/>
        <end position="26"/>
    </location>
</feature>
<protein>
    <submittedName>
        <fullName evidence="3">SPW repeat protein</fullName>
    </submittedName>
</protein>
<organism evidence="3 4">
    <name type="scientific">Natrinema salsiterrestre</name>
    <dbReference type="NCBI Taxonomy" id="2950540"/>
    <lineage>
        <taxon>Archaea</taxon>
        <taxon>Methanobacteriati</taxon>
        <taxon>Methanobacteriota</taxon>
        <taxon>Stenosarchaea group</taxon>
        <taxon>Halobacteria</taxon>
        <taxon>Halobacteriales</taxon>
        <taxon>Natrialbaceae</taxon>
        <taxon>Natrinema</taxon>
    </lineage>
</organism>
<name>A0A9Q4LA40_9EURY</name>
<feature type="transmembrane region" description="Helical" evidence="1">
    <location>
        <begin position="64"/>
        <end position="82"/>
    </location>
</feature>
<sequence length="125" mass="13124">MSTTTKWLAGINSLLGLWLIVAPFILEAPTGDLWNDVIIGSSIVVIGAYNYYRATNQQSVSTGGATLNVLLGLWLIIAPFVFGVGGALLWSDVIVGVSVASLASYNAYAAGSSERERTAAESSQL</sequence>
<feature type="transmembrane region" description="Helical" evidence="1">
    <location>
        <begin position="88"/>
        <end position="108"/>
    </location>
</feature>
<feature type="transmembrane region" description="Helical" evidence="1">
    <location>
        <begin position="32"/>
        <end position="52"/>
    </location>
</feature>
<dbReference type="AlphaFoldDB" id="A0A9Q4LA40"/>
<dbReference type="Pfam" id="PF03779">
    <property type="entry name" value="SPW"/>
    <property type="match status" value="1"/>
</dbReference>